<dbReference type="GO" id="GO:0016887">
    <property type="term" value="F:ATP hydrolysis activity"/>
    <property type="evidence" value="ECO:0007669"/>
    <property type="project" value="InterPro"/>
</dbReference>
<dbReference type="SMART" id="SM00382">
    <property type="entry name" value="AAA"/>
    <property type="match status" value="1"/>
</dbReference>
<dbReference type="AlphaFoldDB" id="A0A1W1HC54"/>
<dbReference type="GO" id="GO:0140359">
    <property type="term" value="F:ABC-type transporter activity"/>
    <property type="evidence" value="ECO:0007669"/>
    <property type="project" value="InterPro"/>
</dbReference>
<keyword evidence="2" id="KW-0813">Transport</keyword>
<dbReference type="STRING" id="1246637.MTBBW1_2030048"/>
<dbReference type="InterPro" id="IPR003439">
    <property type="entry name" value="ABC_transporter-like_ATP-bd"/>
</dbReference>
<dbReference type="GO" id="GO:0016020">
    <property type="term" value="C:membrane"/>
    <property type="evidence" value="ECO:0007669"/>
    <property type="project" value="InterPro"/>
</dbReference>
<proteinExistence type="inferred from homology"/>
<organism evidence="7 8">
    <name type="scientific">Desulfamplus magnetovallimortis</name>
    <dbReference type="NCBI Taxonomy" id="1246637"/>
    <lineage>
        <taxon>Bacteria</taxon>
        <taxon>Pseudomonadati</taxon>
        <taxon>Thermodesulfobacteriota</taxon>
        <taxon>Desulfobacteria</taxon>
        <taxon>Desulfobacterales</taxon>
        <taxon>Desulfobacteraceae</taxon>
        <taxon>Desulfamplus</taxon>
    </lineage>
</organism>
<reference evidence="7 8" key="1">
    <citation type="submission" date="2017-03" db="EMBL/GenBank/DDBJ databases">
        <authorList>
            <person name="Afonso C.L."/>
            <person name="Miller P.J."/>
            <person name="Scott M.A."/>
            <person name="Spackman E."/>
            <person name="Goraichik I."/>
            <person name="Dimitrov K.M."/>
            <person name="Suarez D.L."/>
            <person name="Swayne D.E."/>
        </authorList>
    </citation>
    <scope>NUCLEOTIDE SEQUENCE [LARGE SCALE GENOMIC DNA]</scope>
    <source>
        <strain evidence="7">PRJEB14757</strain>
    </source>
</reference>
<sequence length="420" mass="46863">MSSLVVKNISKSYRLYNKPLDRLKEAILRKQYHQAFHSLQDISFSIEMGETMGIVGDNGAGKSTLLKILAGTLQQSDGEIKVSGRISALLELGSGFHYEFTGRQNIWMNASLMGLEKKEIEQWEDEIINFSELRDFIDRPIKTYSSGMVVRLAFSIATVVDPDILIIDEALSVGDQHFQKKCVDKMVEIKNRGKIILFCSHSLYLVNMLCDNAIWIDNGRLVEMGRAEEVTASYENFCRRKKDTSPSTGTVRSDSGNGVASGGEENIDDRCTNKDRELDDNGNLSTPVNVTSILLNGCGDEITLTTGDNLVVDIECKAHEDVEYLVAAVIKRSDQLMCHAAKINTSIDKPLKGRGCLKMRITYPAIPFYHGEFAVEVLVSDNLGMLLFDKAESAVIRILPENNSQNELGLLKLDHKWDIL</sequence>
<feature type="compositionally biased region" description="Polar residues" evidence="5">
    <location>
        <begin position="245"/>
        <end position="258"/>
    </location>
</feature>
<keyword evidence="8" id="KW-1185">Reference proteome</keyword>
<dbReference type="GO" id="GO:0005524">
    <property type="term" value="F:ATP binding"/>
    <property type="evidence" value="ECO:0007669"/>
    <property type="project" value="UniProtKB-KW"/>
</dbReference>
<evidence type="ECO:0000313" key="7">
    <source>
        <dbReference type="EMBL" id="SLM29958.1"/>
    </source>
</evidence>
<evidence type="ECO:0000256" key="4">
    <source>
        <dbReference type="ARBA" id="ARBA00022840"/>
    </source>
</evidence>
<evidence type="ECO:0000256" key="1">
    <source>
        <dbReference type="ARBA" id="ARBA00005417"/>
    </source>
</evidence>
<dbReference type="InterPro" id="IPR003593">
    <property type="entry name" value="AAA+_ATPase"/>
</dbReference>
<evidence type="ECO:0000256" key="3">
    <source>
        <dbReference type="ARBA" id="ARBA00022741"/>
    </source>
</evidence>
<dbReference type="PROSITE" id="PS50893">
    <property type="entry name" value="ABC_TRANSPORTER_2"/>
    <property type="match status" value="1"/>
</dbReference>
<keyword evidence="4 7" id="KW-0067">ATP-binding</keyword>
<dbReference type="PANTHER" id="PTHR46743">
    <property type="entry name" value="TEICHOIC ACIDS EXPORT ATP-BINDING PROTEIN TAGH"/>
    <property type="match status" value="1"/>
</dbReference>
<name>A0A1W1HC54_9BACT</name>
<feature type="region of interest" description="Disordered" evidence="5">
    <location>
        <begin position="241"/>
        <end position="283"/>
    </location>
</feature>
<feature type="domain" description="ABC transporter" evidence="6">
    <location>
        <begin position="23"/>
        <end position="243"/>
    </location>
</feature>
<dbReference type="Gene3D" id="3.40.50.300">
    <property type="entry name" value="P-loop containing nucleotide triphosphate hydrolases"/>
    <property type="match status" value="1"/>
</dbReference>
<dbReference type="SUPFAM" id="SSF52540">
    <property type="entry name" value="P-loop containing nucleoside triphosphate hydrolases"/>
    <property type="match status" value="1"/>
</dbReference>
<dbReference type="Pfam" id="PF00005">
    <property type="entry name" value="ABC_tran"/>
    <property type="match status" value="1"/>
</dbReference>
<evidence type="ECO:0000256" key="5">
    <source>
        <dbReference type="SAM" id="MobiDB-lite"/>
    </source>
</evidence>
<dbReference type="CDD" id="cd03220">
    <property type="entry name" value="ABC_KpsT_Wzt"/>
    <property type="match status" value="1"/>
</dbReference>
<gene>
    <name evidence="7" type="ORF">MTBBW1_2030048</name>
</gene>
<dbReference type="InterPro" id="IPR015860">
    <property type="entry name" value="ABC_transpr_TagH-like"/>
</dbReference>
<accession>A0A1W1HC54</accession>
<dbReference type="InterPro" id="IPR050683">
    <property type="entry name" value="Bact_Polysacc_Export_ATP-bd"/>
</dbReference>
<evidence type="ECO:0000259" key="6">
    <source>
        <dbReference type="PROSITE" id="PS50893"/>
    </source>
</evidence>
<dbReference type="InterPro" id="IPR027417">
    <property type="entry name" value="P-loop_NTPase"/>
</dbReference>
<feature type="compositionally biased region" description="Basic and acidic residues" evidence="5">
    <location>
        <begin position="268"/>
        <end position="279"/>
    </location>
</feature>
<evidence type="ECO:0000256" key="2">
    <source>
        <dbReference type="ARBA" id="ARBA00022448"/>
    </source>
</evidence>
<dbReference type="RefSeq" id="WP_080807148.1">
    <property type="nucleotide sequence ID" value="NZ_LT828556.1"/>
</dbReference>
<dbReference type="Proteomes" id="UP000191931">
    <property type="component" value="Unassembled WGS sequence"/>
</dbReference>
<evidence type="ECO:0000313" key="8">
    <source>
        <dbReference type="Proteomes" id="UP000191931"/>
    </source>
</evidence>
<protein>
    <submittedName>
        <fullName evidence="7">ABC transporter, ATP-binding protein</fullName>
    </submittedName>
</protein>
<comment type="similarity">
    <text evidence="1">Belongs to the ABC transporter superfamily.</text>
</comment>
<dbReference type="EMBL" id="FWEV01000117">
    <property type="protein sequence ID" value="SLM29958.1"/>
    <property type="molecule type" value="Genomic_DNA"/>
</dbReference>
<dbReference type="OrthoDB" id="9809450at2"/>
<dbReference type="PANTHER" id="PTHR46743:SF2">
    <property type="entry name" value="TEICHOIC ACIDS EXPORT ATP-BINDING PROTEIN TAGH"/>
    <property type="match status" value="1"/>
</dbReference>
<keyword evidence="3" id="KW-0547">Nucleotide-binding</keyword>